<dbReference type="Pfam" id="PF01476">
    <property type="entry name" value="LysM"/>
    <property type="match status" value="1"/>
</dbReference>
<organism evidence="7 8">
    <name type="scientific">Blepharisma stoltei</name>
    <dbReference type="NCBI Taxonomy" id="1481888"/>
    <lineage>
        <taxon>Eukaryota</taxon>
        <taxon>Sar</taxon>
        <taxon>Alveolata</taxon>
        <taxon>Ciliophora</taxon>
        <taxon>Postciliodesmatophora</taxon>
        <taxon>Heterotrichea</taxon>
        <taxon>Heterotrichida</taxon>
        <taxon>Blepharismidae</taxon>
        <taxon>Blepharisma</taxon>
    </lineage>
</organism>
<keyword evidence="8" id="KW-1185">Reference proteome</keyword>
<dbReference type="AlphaFoldDB" id="A0AAU9K7H2"/>
<comment type="caution">
    <text evidence="7">The sequence shown here is derived from an EMBL/GenBank/DDBJ whole genome shotgun (WGS) entry which is preliminary data.</text>
</comment>
<dbReference type="EMBL" id="CAJZBQ010000060">
    <property type="protein sequence ID" value="CAG9334971.1"/>
    <property type="molecule type" value="Genomic_DNA"/>
</dbReference>
<dbReference type="SUPFAM" id="SSF54106">
    <property type="entry name" value="LysM domain"/>
    <property type="match status" value="1"/>
</dbReference>
<dbReference type="SMART" id="SM00257">
    <property type="entry name" value="LysM"/>
    <property type="match status" value="1"/>
</dbReference>
<dbReference type="InterPro" id="IPR018392">
    <property type="entry name" value="LysM"/>
</dbReference>
<evidence type="ECO:0000313" key="7">
    <source>
        <dbReference type="EMBL" id="CAG9334971.1"/>
    </source>
</evidence>
<dbReference type="PANTHER" id="PTHR23354">
    <property type="entry name" value="NUCLEOLAR PROTEIN 7/ESTROGEN RECEPTOR COACTIVATOR-RELATED"/>
    <property type="match status" value="1"/>
</dbReference>
<dbReference type="Proteomes" id="UP001162131">
    <property type="component" value="Unassembled WGS sequence"/>
</dbReference>
<dbReference type="Pfam" id="PF07534">
    <property type="entry name" value="TLD"/>
    <property type="match status" value="1"/>
</dbReference>
<evidence type="ECO:0000259" key="5">
    <source>
        <dbReference type="PROSITE" id="PS51782"/>
    </source>
</evidence>
<evidence type="ECO:0000259" key="6">
    <source>
        <dbReference type="PROSITE" id="PS51886"/>
    </source>
</evidence>
<dbReference type="SMART" id="SM00584">
    <property type="entry name" value="TLDc"/>
    <property type="match status" value="1"/>
</dbReference>
<dbReference type="PANTHER" id="PTHR23354:SF62">
    <property type="entry name" value="MUSTARD, ISOFORM V"/>
    <property type="match status" value="1"/>
</dbReference>
<reference evidence="7" key="1">
    <citation type="submission" date="2021-09" db="EMBL/GenBank/DDBJ databases">
        <authorList>
            <consortium name="AG Swart"/>
            <person name="Singh M."/>
            <person name="Singh A."/>
            <person name="Seah K."/>
            <person name="Emmerich C."/>
        </authorList>
    </citation>
    <scope>NUCLEOTIDE SEQUENCE</scope>
    <source>
        <strain evidence="7">ATCC30299</strain>
    </source>
</reference>
<evidence type="ECO:0000313" key="8">
    <source>
        <dbReference type="Proteomes" id="UP001162131"/>
    </source>
</evidence>
<dbReference type="InterPro" id="IPR036779">
    <property type="entry name" value="LysM_dom_sf"/>
</dbReference>
<dbReference type="PROSITE" id="PS51886">
    <property type="entry name" value="TLDC"/>
    <property type="match status" value="1"/>
</dbReference>
<dbReference type="InterPro" id="IPR006571">
    <property type="entry name" value="TLDc_dom"/>
</dbReference>
<proteinExistence type="inferred from homology"/>
<evidence type="ECO:0000256" key="3">
    <source>
        <dbReference type="ARBA" id="ARBA00023128"/>
    </source>
</evidence>
<sequence>MEFERYAVKPEDTLASISSLFHMKIADLCHLNQISGEGDLFPGMVLDVQHADSKALPFEELGDQINNSDAPVLQRNTTIEQFSIDSRNDFTLEVTYCTADGDVVGELGVSHNKIVFCPYSENDRCIVTANTQKYSVPATQFRLCIAIRDITSCSILELPSLNALHPEDKLKNFFINFLITRTGKEKKEIDTNIPKANVCFKLSEKGPKGQYNYFEQKVNSDELVGLVRSRQEQQRLSPSSEWKTFVPYFDLNRSYQQYVEAGLKESNFEEEEEKYQDLSMEIEEYQLVTRRSIRFSLMLDEEDILPGLSQPSEILSDAKVMQITKNMGMLFQIRNWKLAYSFTVHGTSLEVFFRSLEDLGPSVLVIEDADHHIFGGFASHQWKPTKLFYGTGDCFLWTFHDTKKIQCFFPTLLNDFYMSSDQDGITMGAGGKAGLLIDRNFVYGSSGRSDTYANEILSGREHFNLLKLEFWALV</sequence>
<evidence type="ECO:0000256" key="1">
    <source>
        <dbReference type="ARBA" id="ARBA00004173"/>
    </source>
</evidence>
<accession>A0AAU9K7H2</accession>
<feature type="domain" description="TLDc" evidence="6">
    <location>
        <begin position="313"/>
        <end position="474"/>
    </location>
</feature>
<evidence type="ECO:0000256" key="4">
    <source>
        <dbReference type="ARBA" id="ARBA00040604"/>
    </source>
</evidence>
<protein>
    <recommendedName>
        <fullName evidence="4">Oxidation resistance protein 1</fullName>
    </recommendedName>
</protein>
<name>A0AAU9K7H2_9CILI</name>
<dbReference type="PROSITE" id="PS51782">
    <property type="entry name" value="LYSM"/>
    <property type="match status" value="1"/>
</dbReference>
<gene>
    <name evidence="7" type="ORF">BSTOLATCC_MIC62552</name>
</gene>
<dbReference type="CDD" id="cd00118">
    <property type="entry name" value="LysM"/>
    <property type="match status" value="1"/>
</dbReference>
<keyword evidence="3" id="KW-0496">Mitochondrion</keyword>
<dbReference type="Gene3D" id="3.10.350.10">
    <property type="entry name" value="LysM domain"/>
    <property type="match status" value="1"/>
</dbReference>
<comment type="similarity">
    <text evidence="2">Belongs to the OXR1 family.</text>
</comment>
<evidence type="ECO:0000256" key="2">
    <source>
        <dbReference type="ARBA" id="ARBA00009540"/>
    </source>
</evidence>
<comment type="subcellular location">
    <subcellularLocation>
        <location evidence="1">Mitochondrion</location>
    </subcellularLocation>
</comment>
<dbReference type="GO" id="GO:0005739">
    <property type="term" value="C:mitochondrion"/>
    <property type="evidence" value="ECO:0007669"/>
    <property type="project" value="UniProtKB-SubCell"/>
</dbReference>
<feature type="domain" description="LysM" evidence="5">
    <location>
        <begin position="4"/>
        <end position="48"/>
    </location>
</feature>